<proteinExistence type="predicted"/>
<dbReference type="AlphaFoldDB" id="A0A0F4GJU2"/>
<evidence type="ECO:0000313" key="3">
    <source>
        <dbReference type="Proteomes" id="UP000033647"/>
    </source>
</evidence>
<keyword evidence="3" id="KW-1185">Reference proteome</keyword>
<organism evidence="2 3">
    <name type="scientific">Zymoseptoria brevis</name>
    <dbReference type="NCBI Taxonomy" id="1047168"/>
    <lineage>
        <taxon>Eukaryota</taxon>
        <taxon>Fungi</taxon>
        <taxon>Dikarya</taxon>
        <taxon>Ascomycota</taxon>
        <taxon>Pezizomycotina</taxon>
        <taxon>Dothideomycetes</taxon>
        <taxon>Dothideomycetidae</taxon>
        <taxon>Mycosphaerellales</taxon>
        <taxon>Mycosphaerellaceae</taxon>
        <taxon>Zymoseptoria</taxon>
    </lineage>
</organism>
<feature type="region of interest" description="Disordered" evidence="1">
    <location>
        <begin position="1"/>
        <end position="23"/>
    </location>
</feature>
<evidence type="ECO:0000256" key="1">
    <source>
        <dbReference type="SAM" id="MobiDB-lite"/>
    </source>
</evidence>
<sequence length="187" mass="20725">MSKKRSHSKIDGDMSLQNVLQNDGESTQMRSIYAGAMTPASTKGKRRAGWQWPADYDEDDEEPDVKVKTEPGVATKIEPNKHGDKARSKTKTVAKKKQVAAKDNEASSDLNGKEDFAAATRRLMREPAFAGFFLAFDEELMKKAGIGRSETVEEIATIARLTGVTVDQVSITRLMARMNACWELLSR</sequence>
<feature type="compositionally biased region" description="Basic and acidic residues" evidence="1">
    <location>
        <begin position="100"/>
        <end position="109"/>
    </location>
</feature>
<reference evidence="2 3" key="1">
    <citation type="submission" date="2015-03" db="EMBL/GenBank/DDBJ databases">
        <title>RNA-seq based gene annotation and comparative genomics of four Zymoseptoria species reveal species-specific pathogenicity related genes and transposable element activity.</title>
        <authorList>
            <person name="Grandaubert J."/>
            <person name="Bhattacharyya A."/>
            <person name="Stukenbrock E.H."/>
        </authorList>
    </citation>
    <scope>NUCLEOTIDE SEQUENCE [LARGE SCALE GENOMIC DNA]</scope>
    <source>
        <strain evidence="2 3">Zb18110</strain>
    </source>
</reference>
<dbReference type="Proteomes" id="UP000033647">
    <property type="component" value="Unassembled WGS sequence"/>
</dbReference>
<accession>A0A0F4GJU2</accession>
<feature type="region of interest" description="Disordered" evidence="1">
    <location>
        <begin position="36"/>
        <end position="109"/>
    </location>
</feature>
<dbReference type="EMBL" id="LAFY01000474">
    <property type="protein sequence ID" value="KJX97518.1"/>
    <property type="molecule type" value="Genomic_DNA"/>
</dbReference>
<comment type="caution">
    <text evidence="2">The sequence shown here is derived from an EMBL/GenBank/DDBJ whole genome shotgun (WGS) entry which is preliminary data.</text>
</comment>
<feature type="compositionally biased region" description="Basic residues" evidence="1">
    <location>
        <begin position="88"/>
        <end position="99"/>
    </location>
</feature>
<name>A0A0F4GJU2_9PEZI</name>
<feature type="compositionally biased region" description="Basic and acidic residues" evidence="1">
    <location>
        <begin position="78"/>
        <end position="87"/>
    </location>
</feature>
<gene>
    <name evidence="2" type="ORF">TI39_contig482g00011</name>
</gene>
<evidence type="ECO:0000313" key="2">
    <source>
        <dbReference type="EMBL" id="KJX97518.1"/>
    </source>
</evidence>
<protein>
    <submittedName>
        <fullName evidence="2">Uncharacterized protein</fullName>
    </submittedName>
</protein>